<dbReference type="CDD" id="cd02908">
    <property type="entry name" value="Macro_OAADPr_deacetylase"/>
    <property type="match status" value="1"/>
</dbReference>
<dbReference type="InterPro" id="IPR043472">
    <property type="entry name" value="Macro_dom-like"/>
</dbReference>
<accession>A0A078MGU7</accession>
<proteinExistence type="inferred from homology"/>
<evidence type="ECO:0000313" key="6">
    <source>
        <dbReference type="Proteomes" id="UP000044136"/>
    </source>
</evidence>
<reference evidence="5 6" key="1">
    <citation type="submission" date="2014-07" db="EMBL/GenBank/DDBJ databases">
        <authorList>
            <person name="Urmite Genomes Urmite Genomes"/>
        </authorList>
    </citation>
    <scope>NUCLEOTIDE SEQUENCE [LARGE SCALE GENOMIC DNA]</scope>
    <source>
        <strain evidence="5 6">13MG44_air</strain>
    </source>
</reference>
<evidence type="ECO:0000256" key="2">
    <source>
        <dbReference type="ARBA" id="ARBA00048482"/>
    </source>
</evidence>
<dbReference type="NCBIfam" id="NF003163">
    <property type="entry name" value="PRK04143.1"/>
    <property type="match status" value="1"/>
</dbReference>
<feature type="domain" description="Macro" evidence="4">
    <location>
        <begin position="75"/>
        <end position="263"/>
    </location>
</feature>
<dbReference type="AlphaFoldDB" id="A0A078MGU7"/>
<comment type="similarity">
    <text evidence="3">Belongs to the MacroD-type family. Zn-Macro subfamily.</text>
</comment>
<evidence type="ECO:0000256" key="1">
    <source>
        <dbReference type="ARBA" id="ARBA00018852"/>
    </source>
</evidence>
<protein>
    <recommendedName>
        <fullName evidence="1">Protein-ADP-ribose hydrolase</fullName>
    </recommendedName>
</protein>
<evidence type="ECO:0000313" key="5">
    <source>
        <dbReference type="EMBL" id="CEA03916.1"/>
    </source>
</evidence>
<dbReference type="STRING" id="1461582.BN1048_02254"/>
<evidence type="ECO:0000259" key="4">
    <source>
        <dbReference type="PROSITE" id="PS51154"/>
    </source>
</evidence>
<dbReference type="SMART" id="SM00506">
    <property type="entry name" value="A1pp"/>
    <property type="match status" value="1"/>
</dbReference>
<dbReference type="PROSITE" id="PS51154">
    <property type="entry name" value="MACRO"/>
    <property type="match status" value="1"/>
</dbReference>
<gene>
    <name evidence="5" type="primary">ymdB</name>
    <name evidence="5" type="ORF">BN1048_02254</name>
</gene>
<dbReference type="PANTHER" id="PTHR11106">
    <property type="entry name" value="GANGLIOSIDE INDUCED DIFFERENTIATION ASSOCIATED PROTEIN 2-RELATED"/>
    <property type="match status" value="1"/>
</dbReference>
<dbReference type="Gene3D" id="3.40.220.10">
    <property type="entry name" value="Leucine Aminopeptidase, subunit E, domain 1"/>
    <property type="match status" value="1"/>
</dbReference>
<evidence type="ECO:0000256" key="3">
    <source>
        <dbReference type="ARBA" id="ARBA00093459"/>
    </source>
</evidence>
<organism evidence="5 6">
    <name type="scientific">Jeotgalicoccus saudimassiliensis</name>
    <dbReference type="NCBI Taxonomy" id="1461582"/>
    <lineage>
        <taxon>Bacteria</taxon>
        <taxon>Bacillati</taxon>
        <taxon>Bacillota</taxon>
        <taxon>Bacilli</taxon>
        <taxon>Bacillales</taxon>
        <taxon>Staphylococcaceae</taxon>
        <taxon>Jeotgalicoccus</taxon>
    </lineage>
</organism>
<dbReference type="SUPFAM" id="SSF52949">
    <property type="entry name" value="Macro domain-like"/>
    <property type="match status" value="1"/>
</dbReference>
<sequence length="263" mass="29350">MELGDEWMMTQTDRLHFLISYMQQEKNIAQSVPDTFAERFEVFRGLANERPAQKVSREFLDVQDAFLSEYNAEGITEFESLSPGDKQLYIWQGDITTLKIEAVVNAANAEMLGCLIPNHNCIDNIIHTKAGAELRLECADIMKNQGRKEAVGRAKITSAYNLPSEYIIHTVGPVVQGGKVSPMKQELLAKCYRSCLELADENNIRSIAFCSISTGVFGYPKEEAAGTAVETVKQYLAETGSEIDVVFNVFGTDDLKIYENLLT</sequence>
<dbReference type="Pfam" id="PF01661">
    <property type="entry name" value="Macro"/>
    <property type="match status" value="1"/>
</dbReference>
<dbReference type="HOGENOM" id="CLU_046550_2_1_9"/>
<dbReference type="Proteomes" id="UP000044136">
    <property type="component" value="Unassembled WGS sequence"/>
</dbReference>
<comment type="catalytic activity">
    <reaction evidence="2">
        <text>4-O-(ADP-D-ribosyl)-L-aspartyl-[protein] + H2O = L-aspartyl-[protein] + ADP-D-ribose + H(+)</text>
        <dbReference type="Rhea" id="RHEA:54428"/>
        <dbReference type="Rhea" id="RHEA-COMP:9867"/>
        <dbReference type="Rhea" id="RHEA-COMP:13832"/>
        <dbReference type="ChEBI" id="CHEBI:15377"/>
        <dbReference type="ChEBI" id="CHEBI:15378"/>
        <dbReference type="ChEBI" id="CHEBI:29961"/>
        <dbReference type="ChEBI" id="CHEBI:57967"/>
        <dbReference type="ChEBI" id="CHEBI:138102"/>
    </reaction>
    <physiologicalReaction direction="left-to-right" evidence="2">
        <dbReference type="Rhea" id="RHEA:54429"/>
    </physiologicalReaction>
</comment>
<name>A0A078MGU7_9STAP</name>
<dbReference type="PANTHER" id="PTHR11106:SF27">
    <property type="entry name" value="MACRO DOMAIN-CONTAINING PROTEIN"/>
    <property type="match status" value="1"/>
</dbReference>
<dbReference type="EMBL" id="CCSE01000001">
    <property type="protein sequence ID" value="CEA03916.1"/>
    <property type="molecule type" value="Genomic_DNA"/>
</dbReference>
<dbReference type="eggNOG" id="COG2110">
    <property type="taxonomic scope" value="Bacteria"/>
</dbReference>
<keyword evidence="6" id="KW-1185">Reference proteome</keyword>
<dbReference type="InterPro" id="IPR002589">
    <property type="entry name" value="Macro_dom"/>
</dbReference>